<evidence type="ECO:0000256" key="5">
    <source>
        <dbReference type="ARBA" id="ARBA00022679"/>
    </source>
</evidence>
<dbReference type="InterPro" id="IPR015421">
    <property type="entry name" value="PyrdxlP-dep_Trfase_major"/>
</dbReference>
<evidence type="ECO:0000256" key="3">
    <source>
        <dbReference type="ARBA" id="ARBA00011738"/>
    </source>
</evidence>
<dbReference type="Gene3D" id="3.90.1150.10">
    <property type="entry name" value="Aspartate Aminotransferase, domain 1"/>
    <property type="match status" value="1"/>
</dbReference>
<dbReference type="NCBIfam" id="NF006719">
    <property type="entry name" value="PRK09257.1"/>
    <property type="match status" value="1"/>
</dbReference>
<dbReference type="RefSeq" id="XP_024700715.1">
    <property type="nucleotide sequence ID" value="XM_024853556.1"/>
</dbReference>
<evidence type="ECO:0000256" key="6">
    <source>
        <dbReference type="ARBA" id="ARBA00022898"/>
    </source>
</evidence>
<accession>A0A2I2FXR2</accession>
<dbReference type="InterPro" id="IPR004838">
    <property type="entry name" value="NHTrfase_class1_PyrdxlP-BS"/>
</dbReference>
<dbReference type="OrthoDB" id="6752799at2759"/>
<dbReference type="EC" id="2.6.1.1" evidence="7"/>
<comment type="catalytic activity">
    <reaction evidence="7">
        <text>L-aspartate + 2-oxoglutarate = oxaloacetate + L-glutamate</text>
        <dbReference type="Rhea" id="RHEA:21824"/>
        <dbReference type="ChEBI" id="CHEBI:16452"/>
        <dbReference type="ChEBI" id="CHEBI:16810"/>
        <dbReference type="ChEBI" id="CHEBI:29985"/>
        <dbReference type="ChEBI" id="CHEBI:29991"/>
        <dbReference type="EC" id="2.6.1.1"/>
    </reaction>
</comment>
<comment type="similarity">
    <text evidence="2">Belongs to the class-I pyridoxal-phosphate-dependent aminotransferase family.</text>
</comment>
<dbReference type="Gene3D" id="3.40.640.10">
    <property type="entry name" value="Type I PLP-dependent aspartate aminotransferase-like (Major domain)"/>
    <property type="match status" value="1"/>
</dbReference>
<comment type="subunit">
    <text evidence="3 7">Homodimer.</text>
</comment>
<keyword evidence="5 7" id="KW-0808">Transferase</keyword>
<dbReference type="PRINTS" id="PR00799">
    <property type="entry name" value="TRANSAMINASE"/>
</dbReference>
<evidence type="ECO:0000256" key="1">
    <source>
        <dbReference type="ARBA" id="ARBA00001933"/>
    </source>
</evidence>
<keyword evidence="10" id="KW-1185">Reference proteome</keyword>
<keyword evidence="4 7" id="KW-0032">Aminotransferase</keyword>
<dbReference type="GO" id="GO:0030170">
    <property type="term" value="F:pyridoxal phosphate binding"/>
    <property type="evidence" value="ECO:0007669"/>
    <property type="project" value="InterPro"/>
</dbReference>
<dbReference type="AlphaFoldDB" id="A0A2I2FXR2"/>
<dbReference type="GeneID" id="36561254"/>
<dbReference type="Pfam" id="PF00155">
    <property type="entry name" value="Aminotran_1_2"/>
    <property type="match status" value="1"/>
</dbReference>
<reference evidence="9 10" key="1">
    <citation type="submission" date="2016-12" db="EMBL/GenBank/DDBJ databases">
        <title>The genomes of Aspergillus section Nigri reveals drivers in fungal speciation.</title>
        <authorList>
            <consortium name="DOE Joint Genome Institute"/>
            <person name="Vesth T.C."/>
            <person name="Nybo J."/>
            <person name="Theobald S."/>
            <person name="Brandl J."/>
            <person name="Frisvad J.C."/>
            <person name="Nielsen K.F."/>
            <person name="Lyhne E.K."/>
            <person name="Kogle M.E."/>
            <person name="Kuo A."/>
            <person name="Riley R."/>
            <person name="Clum A."/>
            <person name="Nolan M."/>
            <person name="Lipzen A."/>
            <person name="Salamov A."/>
            <person name="Henrissat B."/>
            <person name="Wiebenga A."/>
            <person name="De Vries R.P."/>
            <person name="Grigoriev I.V."/>
            <person name="Mortensen U.H."/>
            <person name="Andersen M.R."/>
            <person name="Baker S.E."/>
        </authorList>
    </citation>
    <scope>NUCLEOTIDE SEQUENCE [LARGE SCALE GENOMIC DNA]</scope>
    <source>
        <strain evidence="9 10">IBT 23096</strain>
    </source>
</reference>
<comment type="cofactor">
    <cofactor evidence="1">
        <name>pyridoxal 5'-phosphate</name>
        <dbReference type="ChEBI" id="CHEBI:597326"/>
    </cofactor>
</comment>
<comment type="caution">
    <text evidence="9">The sequence shown here is derived from an EMBL/GenBank/DDBJ whole genome shotgun (WGS) entry which is preliminary data.</text>
</comment>
<dbReference type="CDD" id="cd00609">
    <property type="entry name" value="AAT_like"/>
    <property type="match status" value="1"/>
</dbReference>
<proteinExistence type="inferred from homology"/>
<keyword evidence="6" id="KW-0663">Pyridoxal phosphate</keyword>
<dbReference type="Proteomes" id="UP000234275">
    <property type="component" value="Unassembled WGS sequence"/>
</dbReference>
<evidence type="ECO:0000259" key="8">
    <source>
        <dbReference type="Pfam" id="PF00155"/>
    </source>
</evidence>
<dbReference type="GO" id="GO:0006520">
    <property type="term" value="P:amino acid metabolic process"/>
    <property type="evidence" value="ECO:0007669"/>
    <property type="project" value="InterPro"/>
</dbReference>
<dbReference type="InterPro" id="IPR015422">
    <property type="entry name" value="PyrdxlP-dep_Trfase_small"/>
</dbReference>
<dbReference type="PROSITE" id="PS00105">
    <property type="entry name" value="AA_TRANSFER_CLASS_1"/>
    <property type="match status" value="1"/>
</dbReference>
<sequence length="404" mass="44733">MFFDAVEAGAPDVMYGLKIAADGDQSPLKVDLGVGIYRNELGAYNEMSVLRKAKDELYALNPDHDYEVTTGNPRYLANAAKVAFGGDSPVLDESRIASVQTISGTGSIHLALMFLARSPEGKNRQVYIGTPAWGNYVPMCNLAGLETKTYTHYNPATGGVDFPSVLDAVRTADVGSVFILQGCCHNPTAADFSREQWRTLAVEMKNHHLLPLFDIAYQGLGDGLDEDSYSVRYFAQMGFEMIVCQSFSKSLGLYGERVGVCHVVCASRSHVYPVHDQLRCLIRWEFSSSPAYGSRLVDLVLSDPLKEAEWNSELSLIRSRLRSIREALFRQLNDVLKVPGNWGIILQGKGLFCLLPLSPEQCKDLREKHHIYIVPNGRITLSGLSDRNIEYVGRCISQVVEDSP</sequence>
<dbReference type="InterPro" id="IPR000796">
    <property type="entry name" value="Asp_trans"/>
</dbReference>
<dbReference type="SUPFAM" id="SSF53383">
    <property type="entry name" value="PLP-dependent transferases"/>
    <property type="match status" value="1"/>
</dbReference>
<dbReference type="InterPro" id="IPR015424">
    <property type="entry name" value="PyrdxlP-dep_Trfase"/>
</dbReference>
<name>A0A2I2FXR2_9EURO</name>
<comment type="miscellaneous">
    <text evidence="7">In eukaryotes there are cytoplasmic, mitochondrial and chloroplastic isozymes.</text>
</comment>
<protein>
    <recommendedName>
        <fullName evidence="7">Aspartate aminotransferase</fullName>
        <ecNumber evidence="7">2.6.1.1</ecNumber>
    </recommendedName>
</protein>
<dbReference type="PANTHER" id="PTHR11879">
    <property type="entry name" value="ASPARTATE AMINOTRANSFERASE"/>
    <property type="match status" value="1"/>
</dbReference>
<organism evidence="9 10">
    <name type="scientific">Aspergillus steynii IBT 23096</name>
    <dbReference type="NCBI Taxonomy" id="1392250"/>
    <lineage>
        <taxon>Eukaryota</taxon>
        <taxon>Fungi</taxon>
        <taxon>Dikarya</taxon>
        <taxon>Ascomycota</taxon>
        <taxon>Pezizomycotina</taxon>
        <taxon>Eurotiomycetes</taxon>
        <taxon>Eurotiomycetidae</taxon>
        <taxon>Eurotiales</taxon>
        <taxon>Aspergillaceae</taxon>
        <taxon>Aspergillus</taxon>
        <taxon>Aspergillus subgen. Circumdati</taxon>
    </lineage>
</organism>
<gene>
    <name evidence="9" type="ORF">P170DRAFT_478378</name>
</gene>
<evidence type="ECO:0000256" key="4">
    <source>
        <dbReference type="ARBA" id="ARBA00022576"/>
    </source>
</evidence>
<evidence type="ECO:0000313" key="9">
    <source>
        <dbReference type="EMBL" id="PLB45413.1"/>
    </source>
</evidence>
<dbReference type="VEuPathDB" id="FungiDB:P170DRAFT_478378"/>
<dbReference type="STRING" id="1392250.A0A2I2FXR2"/>
<evidence type="ECO:0000256" key="2">
    <source>
        <dbReference type="ARBA" id="ARBA00007441"/>
    </source>
</evidence>
<dbReference type="PANTHER" id="PTHR11879:SF55">
    <property type="entry name" value="GLUTAMATE OXALOACETATE TRANSAMINASE 1, ISOFORM B"/>
    <property type="match status" value="1"/>
</dbReference>
<dbReference type="GO" id="GO:0004069">
    <property type="term" value="F:L-aspartate:2-oxoglutarate aminotransferase activity"/>
    <property type="evidence" value="ECO:0007669"/>
    <property type="project" value="UniProtKB-EC"/>
</dbReference>
<feature type="domain" description="Aminotransferase class I/classII large" evidence="8">
    <location>
        <begin position="29"/>
        <end position="392"/>
    </location>
</feature>
<evidence type="ECO:0000313" key="10">
    <source>
        <dbReference type="Proteomes" id="UP000234275"/>
    </source>
</evidence>
<dbReference type="EMBL" id="MSFO01000007">
    <property type="protein sequence ID" value="PLB45413.1"/>
    <property type="molecule type" value="Genomic_DNA"/>
</dbReference>
<dbReference type="InterPro" id="IPR004839">
    <property type="entry name" value="Aminotransferase_I/II_large"/>
</dbReference>
<evidence type="ECO:0000256" key="7">
    <source>
        <dbReference type="RuleBase" id="RU000480"/>
    </source>
</evidence>